<accession>A0A0G1BAL9</accession>
<feature type="non-terminal residue" evidence="1">
    <location>
        <position position="55"/>
    </location>
</feature>
<organism evidence="1 2">
    <name type="scientific">Candidatus Daviesbacteria bacterium GW2011_GWA2_42_7</name>
    <dbReference type="NCBI Taxonomy" id="1618425"/>
    <lineage>
        <taxon>Bacteria</taxon>
        <taxon>Candidatus Daviesiibacteriota</taxon>
    </lineage>
</organism>
<evidence type="ECO:0000313" key="2">
    <source>
        <dbReference type="Proteomes" id="UP000034785"/>
    </source>
</evidence>
<proteinExistence type="predicted"/>
<name>A0A0G1BAL9_9BACT</name>
<dbReference type="Proteomes" id="UP000034785">
    <property type="component" value="Unassembled WGS sequence"/>
</dbReference>
<sequence>MKSHAGLFLDAIRESRVRIKEDDDSLAEAFEKLVISRGDILSREHLPSLIFSAEF</sequence>
<reference evidence="1 2" key="1">
    <citation type="journal article" date="2015" name="Nature">
        <title>rRNA introns, odd ribosomes, and small enigmatic genomes across a large radiation of phyla.</title>
        <authorList>
            <person name="Brown C.T."/>
            <person name="Hug L.A."/>
            <person name="Thomas B.C."/>
            <person name="Sharon I."/>
            <person name="Castelle C.J."/>
            <person name="Singh A."/>
            <person name="Wilkins M.J."/>
            <person name="Williams K.H."/>
            <person name="Banfield J.F."/>
        </authorList>
    </citation>
    <scope>NUCLEOTIDE SEQUENCE [LARGE SCALE GENOMIC DNA]</scope>
</reference>
<protein>
    <submittedName>
        <fullName evidence="1">Uncharacterized protein</fullName>
    </submittedName>
</protein>
<dbReference type="AlphaFoldDB" id="A0A0G1BAL9"/>
<dbReference type="EMBL" id="LCEJ01000028">
    <property type="protein sequence ID" value="KKS70312.1"/>
    <property type="molecule type" value="Genomic_DNA"/>
</dbReference>
<comment type="caution">
    <text evidence="1">The sequence shown here is derived from an EMBL/GenBank/DDBJ whole genome shotgun (WGS) entry which is preliminary data.</text>
</comment>
<evidence type="ECO:0000313" key="1">
    <source>
        <dbReference type="EMBL" id="KKS70312.1"/>
    </source>
</evidence>
<gene>
    <name evidence="1" type="ORF">UV41_C0028G0017</name>
</gene>